<dbReference type="PANTHER" id="PTHR30231">
    <property type="entry name" value="DNA POLYMERASE III SUBUNIT EPSILON"/>
    <property type="match status" value="1"/>
</dbReference>
<gene>
    <name evidence="3" type="ORF">SAMN04488001_2405</name>
</gene>
<dbReference type="SUPFAM" id="SSF52113">
    <property type="entry name" value="BRCT domain"/>
    <property type="match status" value="1"/>
</dbReference>
<dbReference type="GO" id="GO:0008408">
    <property type="term" value="F:3'-5' exonuclease activity"/>
    <property type="evidence" value="ECO:0007669"/>
    <property type="project" value="TreeGrafter"/>
</dbReference>
<reference evidence="4" key="1">
    <citation type="submission" date="2016-10" db="EMBL/GenBank/DDBJ databases">
        <authorList>
            <person name="Varghese N."/>
            <person name="Submissions S."/>
        </authorList>
    </citation>
    <scope>NUCLEOTIDE SEQUENCE [LARGE SCALE GENOMIC DNA]</scope>
    <source>
        <strain evidence="4">DSM 26922</strain>
    </source>
</reference>
<sequence length="299" mass="32622">MPFSPEARATLNHLTEVPTGSFRFVALDVETANANASSICQIGLACVQQDNEIQSFSMLVDPRTRFEPFNIQLHGIGPQTVRGAPGFVAALEQILPLLRAHTLIQHSSFDQKAIGAACRVNKLPTPDLRWDDSVKIARRAWPELRGNGGHGLANLKKVLRLEFLHHDAGEDARAAAQVVLHAEQRLNVPFEDLLTPQSKPRSTTNPKREANPDGPYFGAVAVFSGQLDMPRERAANLAARAGMSVRPKVTRKTTHVIVGDGAMPLFAGRVPDPSEFGGHVQILSEADFRQLMEIAGLKL</sequence>
<dbReference type="EMBL" id="FNOI01000004">
    <property type="protein sequence ID" value="SDX11335.1"/>
    <property type="molecule type" value="Genomic_DNA"/>
</dbReference>
<dbReference type="Gene3D" id="3.30.420.10">
    <property type="entry name" value="Ribonuclease H-like superfamily/Ribonuclease H"/>
    <property type="match status" value="1"/>
</dbReference>
<evidence type="ECO:0000313" key="4">
    <source>
        <dbReference type="Proteomes" id="UP000199441"/>
    </source>
</evidence>
<organism evidence="3 4">
    <name type="scientific">Litoreibacter albidus</name>
    <dbReference type="NCBI Taxonomy" id="670155"/>
    <lineage>
        <taxon>Bacteria</taxon>
        <taxon>Pseudomonadati</taxon>
        <taxon>Pseudomonadota</taxon>
        <taxon>Alphaproteobacteria</taxon>
        <taxon>Rhodobacterales</taxon>
        <taxon>Roseobacteraceae</taxon>
        <taxon>Litoreibacter</taxon>
    </lineage>
</organism>
<dbReference type="InterPro" id="IPR036420">
    <property type="entry name" value="BRCT_dom_sf"/>
</dbReference>
<dbReference type="GO" id="GO:0003676">
    <property type="term" value="F:nucleic acid binding"/>
    <property type="evidence" value="ECO:0007669"/>
    <property type="project" value="InterPro"/>
</dbReference>
<feature type="region of interest" description="Disordered" evidence="1">
    <location>
        <begin position="194"/>
        <end position="213"/>
    </location>
</feature>
<evidence type="ECO:0000313" key="3">
    <source>
        <dbReference type="EMBL" id="SDX11335.1"/>
    </source>
</evidence>
<evidence type="ECO:0000259" key="2">
    <source>
        <dbReference type="SMART" id="SM00479"/>
    </source>
</evidence>
<dbReference type="STRING" id="670155.SAMN04488001_2405"/>
<dbReference type="SMART" id="SM00479">
    <property type="entry name" value="EXOIII"/>
    <property type="match status" value="1"/>
</dbReference>
<keyword evidence="4" id="KW-1185">Reference proteome</keyword>
<dbReference type="CDD" id="cd06130">
    <property type="entry name" value="DNA_pol_III_epsilon_like"/>
    <property type="match status" value="1"/>
</dbReference>
<dbReference type="Pfam" id="PF00929">
    <property type="entry name" value="RNase_T"/>
    <property type="match status" value="1"/>
</dbReference>
<dbReference type="InterPro" id="IPR036397">
    <property type="entry name" value="RNaseH_sf"/>
</dbReference>
<proteinExistence type="predicted"/>
<name>A0A1H2Z1Y7_9RHOB</name>
<dbReference type="AlphaFoldDB" id="A0A1H2Z1Y7"/>
<dbReference type="GO" id="GO:0006259">
    <property type="term" value="P:DNA metabolic process"/>
    <property type="evidence" value="ECO:0007669"/>
    <property type="project" value="UniProtKB-ARBA"/>
</dbReference>
<dbReference type="Gene3D" id="3.40.50.10190">
    <property type="entry name" value="BRCT domain"/>
    <property type="match status" value="1"/>
</dbReference>
<dbReference type="InterPro" id="IPR013520">
    <property type="entry name" value="Ribonucl_H"/>
</dbReference>
<protein>
    <submittedName>
        <fullName evidence="3">DNA polymerase-3 subunit epsilon</fullName>
    </submittedName>
</protein>
<dbReference type="Proteomes" id="UP000199441">
    <property type="component" value="Unassembled WGS sequence"/>
</dbReference>
<accession>A0A1H2Z1Y7</accession>
<dbReference type="GO" id="GO:0005829">
    <property type="term" value="C:cytosol"/>
    <property type="evidence" value="ECO:0007669"/>
    <property type="project" value="TreeGrafter"/>
</dbReference>
<dbReference type="SUPFAM" id="SSF53098">
    <property type="entry name" value="Ribonuclease H-like"/>
    <property type="match status" value="1"/>
</dbReference>
<feature type="compositionally biased region" description="Polar residues" evidence="1">
    <location>
        <begin position="195"/>
        <end position="205"/>
    </location>
</feature>
<evidence type="ECO:0000256" key="1">
    <source>
        <dbReference type="SAM" id="MobiDB-lite"/>
    </source>
</evidence>
<dbReference type="RefSeq" id="WP_089947180.1">
    <property type="nucleotide sequence ID" value="NZ_FNOI01000004.1"/>
</dbReference>
<dbReference type="InterPro" id="IPR012337">
    <property type="entry name" value="RNaseH-like_sf"/>
</dbReference>
<feature type="domain" description="Exonuclease" evidence="2">
    <location>
        <begin position="23"/>
        <end position="188"/>
    </location>
</feature>
<dbReference type="OrthoDB" id="9803913at2"/>
<dbReference type="PANTHER" id="PTHR30231:SF42">
    <property type="entry name" value="EXONUCLEASE"/>
    <property type="match status" value="1"/>
</dbReference>